<dbReference type="AlphaFoldDB" id="A0A7J8GA84"/>
<sequence>MRTCFTIYKVISQSQTVIILALLAKSCLFVIYFNLQNLWFLYYQYIVKILYLIIVFFKRNNYSFTHFKYFFPFDVLFEIVFTRTFEHIRVLSELMVINGLDADFLCVFLQVGLLGSWHNTI</sequence>
<keyword evidence="1" id="KW-1133">Transmembrane helix</keyword>
<organism evidence="2 3">
    <name type="scientific">Rousettus aegyptiacus</name>
    <name type="common">Egyptian fruit bat</name>
    <name type="synonym">Pteropus aegyptiacus</name>
    <dbReference type="NCBI Taxonomy" id="9407"/>
    <lineage>
        <taxon>Eukaryota</taxon>
        <taxon>Metazoa</taxon>
        <taxon>Chordata</taxon>
        <taxon>Craniata</taxon>
        <taxon>Vertebrata</taxon>
        <taxon>Euteleostomi</taxon>
        <taxon>Mammalia</taxon>
        <taxon>Eutheria</taxon>
        <taxon>Laurasiatheria</taxon>
        <taxon>Chiroptera</taxon>
        <taxon>Yinpterochiroptera</taxon>
        <taxon>Pteropodoidea</taxon>
        <taxon>Pteropodidae</taxon>
        <taxon>Rousettinae</taxon>
        <taxon>Rousettus</taxon>
    </lineage>
</organism>
<proteinExistence type="predicted"/>
<dbReference type="Proteomes" id="UP000593571">
    <property type="component" value="Unassembled WGS sequence"/>
</dbReference>
<comment type="caution">
    <text evidence="2">The sequence shown here is derived from an EMBL/GenBank/DDBJ whole genome shotgun (WGS) entry which is preliminary data.</text>
</comment>
<keyword evidence="1" id="KW-0812">Transmembrane</keyword>
<name>A0A7J8GA84_ROUAE</name>
<protein>
    <submittedName>
        <fullName evidence="2">Uncharacterized protein</fullName>
    </submittedName>
</protein>
<keyword evidence="3" id="KW-1185">Reference proteome</keyword>
<accession>A0A7J8GA84</accession>
<evidence type="ECO:0000313" key="3">
    <source>
        <dbReference type="Proteomes" id="UP000593571"/>
    </source>
</evidence>
<evidence type="ECO:0000313" key="2">
    <source>
        <dbReference type="EMBL" id="KAF6456856.1"/>
    </source>
</evidence>
<gene>
    <name evidence="2" type="ORF">HJG63_011504</name>
</gene>
<dbReference type="EMBL" id="JACASE010000006">
    <property type="protein sequence ID" value="KAF6456856.1"/>
    <property type="molecule type" value="Genomic_DNA"/>
</dbReference>
<feature type="transmembrane region" description="Helical" evidence="1">
    <location>
        <begin position="16"/>
        <end position="33"/>
    </location>
</feature>
<reference evidence="2 3" key="1">
    <citation type="journal article" date="2020" name="Nature">
        <title>Six reference-quality genomes reveal evolution of bat adaptations.</title>
        <authorList>
            <person name="Jebb D."/>
            <person name="Huang Z."/>
            <person name="Pippel M."/>
            <person name="Hughes G.M."/>
            <person name="Lavrichenko K."/>
            <person name="Devanna P."/>
            <person name="Winkler S."/>
            <person name="Jermiin L.S."/>
            <person name="Skirmuntt E.C."/>
            <person name="Katzourakis A."/>
            <person name="Burkitt-Gray L."/>
            <person name="Ray D.A."/>
            <person name="Sullivan K.A.M."/>
            <person name="Roscito J.G."/>
            <person name="Kirilenko B.M."/>
            <person name="Davalos L.M."/>
            <person name="Corthals A.P."/>
            <person name="Power M.L."/>
            <person name="Jones G."/>
            <person name="Ransome R.D."/>
            <person name="Dechmann D.K.N."/>
            <person name="Locatelli A.G."/>
            <person name="Puechmaille S.J."/>
            <person name="Fedrigo O."/>
            <person name="Jarvis E.D."/>
            <person name="Hiller M."/>
            <person name="Vernes S.C."/>
            <person name="Myers E.W."/>
            <person name="Teeling E.C."/>
        </authorList>
    </citation>
    <scope>NUCLEOTIDE SEQUENCE [LARGE SCALE GENOMIC DNA]</scope>
    <source>
        <strain evidence="2">MRouAeg1</strain>
        <tissue evidence="2">Muscle</tissue>
    </source>
</reference>
<evidence type="ECO:0000256" key="1">
    <source>
        <dbReference type="SAM" id="Phobius"/>
    </source>
</evidence>
<feature type="transmembrane region" description="Helical" evidence="1">
    <location>
        <begin position="39"/>
        <end position="57"/>
    </location>
</feature>
<keyword evidence="1" id="KW-0472">Membrane</keyword>